<evidence type="ECO:0000259" key="9">
    <source>
        <dbReference type="PROSITE" id="PS50109"/>
    </source>
</evidence>
<dbReference type="PANTHER" id="PTHR43065">
    <property type="entry name" value="SENSOR HISTIDINE KINASE"/>
    <property type="match status" value="1"/>
</dbReference>
<dbReference type="Pfam" id="PF08448">
    <property type="entry name" value="PAS_4"/>
    <property type="match status" value="1"/>
</dbReference>
<dbReference type="Pfam" id="PF02518">
    <property type="entry name" value="HATPase_c"/>
    <property type="match status" value="1"/>
</dbReference>
<dbReference type="SMART" id="SM00387">
    <property type="entry name" value="HATPase_c"/>
    <property type="match status" value="1"/>
</dbReference>
<evidence type="ECO:0000313" key="11">
    <source>
        <dbReference type="Proteomes" id="UP000477311"/>
    </source>
</evidence>
<keyword evidence="3" id="KW-0597">Phosphoprotein</keyword>
<accession>A0A6M1RTZ8</accession>
<dbReference type="Gene3D" id="1.10.287.130">
    <property type="match status" value="1"/>
</dbReference>
<sequence length="363" mass="40189">MADGMNEDSGVSATSLGLSEVFRDCLPCGLLAVSPEGRIAWLNAAAARLLGAPAEAWTDRPLADLPAGLRDFLLRAPVTTEEEVRWEIPGRGRFLCQLCSLGEIPAAQPGLRWFTLHDLRPMDQVERELVRMDRLANIGTLAASVAHEIKNALVAVKTYVELAQSGEPAPELGQVALRELKRIETIVLQMLRFTGLPRQQTGQVRLREILEHALRLVQEPLRLKSIRLERRYQTEDDRVIGNEYQLEQAFVNLLINAIESMTSGGTLTLEVVRENPDEPAEALREGGRPPRLRVTVADTGSGIAPEDLPRVFEPFFTTKRDGTGLGLAITRRIFEEHQAAISVESRLHHGTAFHILFPPAAQT</sequence>
<evidence type="ECO:0000256" key="2">
    <source>
        <dbReference type="ARBA" id="ARBA00012438"/>
    </source>
</evidence>
<evidence type="ECO:0000313" key="10">
    <source>
        <dbReference type="EMBL" id="NGO38861.1"/>
    </source>
</evidence>
<dbReference type="CDD" id="cd00130">
    <property type="entry name" value="PAS"/>
    <property type="match status" value="1"/>
</dbReference>
<dbReference type="RefSeq" id="WP_165106556.1">
    <property type="nucleotide sequence ID" value="NZ_JAAKYA010000032.1"/>
</dbReference>
<dbReference type="AlphaFoldDB" id="A0A6M1RTZ8"/>
<dbReference type="GO" id="GO:0005524">
    <property type="term" value="F:ATP binding"/>
    <property type="evidence" value="ECO:0007669"/>
    <property type="project" value="UniProtKB-KW"/>
</dbReference>
<dbReference type="Pfam" id="PF00512">
    <property type="entry name" value="HisKA"/>
    <property type="match status" value="1"/>
</dbReference>
<dbReference type="InterPro" id="IPR003594">
    <property type="entry name" value="HATPase_dom"/>
</dbReference>
<dbReference type="InterPro" id="IPR000014">
    <property type="entry name" value="PAS"/>
</dbReference>
<dbReference type="InterPro" id="IPR013656">
    <property type="entry name" value="PAS_4"/>
</dbReference>
<keyword evidence="5" id="KW-0547">Nucleotide-binding</keyword>
<evidence type="ECO:0000256" key="6">
    <source>
        <dbReference type="ARBA" id="ARBA00022777"/>
    </source>
</evidence>
<dbReference type="GO" id="GO:0000155">
    <property type="term" value="F:phosphorelay sensor kinase activity"/>
    <property type="evidence" value="ECO:0007669"/>
    <property type="project" value="InterPro"/>
</dbReference>
<dbReference type="Gene3D" id="3.30.450.20">
    <property type="entry name" value="PAS domain"/>
    <property type="match status" value="1"/>
</dbReference>
<dbReference type="InterPro" id="IPR036890">
    <property type="entry name" value="HATPase_C_sf"/>
</dbReference>
<dbReference type="InterPro" id="IPR005467">
    <property type="entry name" value="His_kinase_dom"/>
</dbReference>
<comment type="caution">
    <text evidence="10">The sequence shown here is derived from an EMBL/GenBank/DDBJ whole genome shotgun (WGS) entry which is preliminary data.</text>
</comment>
<reference evidence="10 11" key="1">
    <citation type="submission" date="2020-02" db="EMBL/GenBank/DDBJ databases">
        <title>Draft genome sequence of Limisphaera ngatamarikiensis NGM72.4T, a thermophilic Verrucomicrobia grouped in subdivision 3.</title>
        <authorList>
            <person name="Carere C.R."/>
            <person name="Steen J."/>
            <person name="Hugenholtz P."/>
            <person name="Stott M.B."/>
        </authorList>
    </citation>
    <scope>NUCLEOTIDE SEQUENCE [LARGE SCALE GENOMIC DNA]</scope>
    <source>
        <strain evidence="10 11">NGM72.4</strain>
    </source>
</reference>
<comment type="catalytic activity">
    <reaction evidence="1">
        <text>ATP + protein L-histidine = ADP + protein N-phospho-L-histidine.</text>
        <dbReference type="EC" id="2.7.13.3"/>
    </reaction>
</comment>
<keyword evidence="4" id="KW-0808">Transferase</keyword>
<dbReference type="InterPro" id="IPR003661">
    <property type="entry name" value="HisK_dim/P_dom"/>
</dbReference>
<dbReference type="CDD" id="cd00082">
    <property type="entry name" value="HisKA"/>
    <property type="match status" value="1"/>
</dbReference>
<keyword evidence="7" id="KW-0067">ATP-binding</keyword>
<dbReference type="Gene3D" id="3.30.565.10">
    <property type="entry name" value="Histidine kinase-like ATPase, C-terminal domain"/>
    <property type="match status" value="1"/>
</dbReference>
<dbReference type="InterPro" id="IPR004358">
    <property type="entry name" value="Sig_transdc_His_kin-like_C"/>
</dbReference>
<evidence type="ECO:0000256" key="5">
    <source>
        <dbReference type="ARBA" id="ARBA00022741"/>
    </source>
</evidence>
<keyword evidence="11" id="KW-1185">Reference proteome</keyword>
<keyword evidence="6" id="KW-0418">Kinase</keyword>
<evidence type="ECO:0000256" key="4">
    <source>
        <dbReference type="ARBA" id="ARBA00022679"/>
    </source>
</evidence>
<dbReference type="PROSITE" id="PS50109">
    <property type="entry name" value="HIS_KIN"/>
    <property type="match status" value="1"/>
</dbReference>
<dbReference type="Proteomes" id="UP000477311">
    <property type="component" value="Unassembled WGS sequence"/>
</dbReference>
<proteinExistence type="predicted"/>
<evidence type="ECO:0000256" key="8">
    <source>
        <dbReference type="ARBA" id="ARBA00023012"/>
    </source>
</evidence>
<dbReference type="SUPFAM" id="SSF47384">
    <property type="entry name" value="Homodimeric domain of signal transducing histidine kinase"/>
    <property type="match status" value="1"/>
</dbReference>
<dbReference type="EMBL" id="JAAKYA010000032">
    <property type="protein sequence ID" value="NGO38861.1"/>
    <property type="molecule type" value="Genomic_DNA"/>
</dbReference>
<keyword evidence="8" id="KW-0902">Two-component regulatory system</keyword>
<dbReference type="SUPFAM" id="SSF55874">
    <property type="entry name" value="ATPase domain of HSP90 chaperone/DNA topoisomerase II/histidine kinase"/>
    <property type="match status" value="1"/>
</dbReference>
<dbReference type="InterPro" id="IPR035965">
    <property type="entry name" value="PAS-like_dom_sf"/>
</dbReference>
<evidence type="ECO:0000256" key="7">
    <source>
        <dbReference type="ARBA" id="ARBA00022840"/>
    </source>
</evidence>
<dbReference type="PRINTS" id="PR00344">
    <property type="entry name" value="BCTRLSENSOR"/>
</dbReference>
<protein>
    <recommendedName>
        <fullName evidence="2">histidine kinase</fullName>
        <ecNumber evidence="2">2.7.13.3</ecNumber>
    </recommendedName>
</protein>
<feature type="domain" description="Histidine kinase" evidence="9">
    <location>
        <begin position="144"/>
        <end position="361"/>
    </location>
</feature>
<evidence type="ECO:0000256" key="3">
    <source>
        <dbReference type="ARBA" id="ARBA00022553"/>
    </source>
</evidence>
<dbReference type="EC" id="2.7.13.3" evidence="2"/>
<gene>
    <name evidence="10" type="ORF">G4L39_05555</name>
</gene>
<evidence type="ECO:0000256" key="1">
    <source>
        <dbReference type="ARBA" id="ARBA00000085"/>
    </source>
</evidence>
<dbReference type="InterPro" id="IPR036097">
    <property type="entry name" value="HisK_dim/P_sf"/>
</dbReference>
<name>A0A6M1RTZ8_9BACT</name>
<dbReference type="SMART" id="SM00388">
    <property type="entry name" value="HisKA"/>
    <property type="match status" value="1"/>
</dbReference>
<dbReference type="SUPFAM" id="SSF55785">
    <property type="entry name" value="PYP-like sensor domain (PAS domain)"/>
    <property type="match status" value="1"/>
</dbReference>
<dbReference type="PANTHER" id="PTHR43065:SF10">
    <property type="entry name" value="PEROXIDE STRESS-ACTIVATED HISTIDINE KINASE MAK3"/>
    <property type="match status" value="1"/>
</dbReference>
<organism evidence="10 11">
    <name type="scientific">Limisphaera ngatamarikiensis</name>
    <dbReference type="NCBI Taxonomy" id="1324935"/>
    <lineage>
        <taxon>Bacteria</taxon>
        <taxon>Pseudomonadati</taxon>
        <taxon>Verrucomicrobiota</taxon>
        <taxon>Verrucomicrobiia</taxon>
        <taxon>Limisphaerales</taxon>
        <taxon>Limisphaeraceae</taxon>
        <taxon>Limisphaera</taxon>
    </lineage>
</organism>